<dbReference type="SUPFAM" id="SSF54909">
    <property type="entry name" value="Dimeric alpha+beta barrel"/>
    <property type="match status" value="1"/>
</dbReference>
<keyword evidence="2" id="KW-0503">Monooxygenase</keyword>
<dbReference type="AlphaFoldDB" id="A0A1H5W3F7"/>
<dbReference type="Proteomes" id="UP000236721">
    <property type="component" value="Unassembled WGS sequence"/>
</dbReference>
<dbReference type="OrthoDB" id="9812192at2"/>
<evidence type="ECO:0000313" key="2">
    <source>
        <dbReference type="EMBL" id="SEF93691.1"/>
    </source>
</evidence>
<sequence length="96" mass="11141">MSKVILKGYIVVPEDELTIVIQELETHKKLTLQEPGCLLFSVTQSPDEPTKFDVYEEFANRAAFENHQLRVRESKWGAVTQNVERFYEIITRKAAQ</sequence>
<feature type="domain" description="ABM" evidence="1">
    <location>
        <begin position="8"/>
        <end position="68"/>
    </location>
</feature>
<organism evidence="2 3">
    <name type="scientific">Vibrio hangzhouensis</name>
    <dbReference type="NCBI Taxonomy" id="462991"/>
    <lineage>
        <taxon>Bacteria</taxon>
        <taxon>Pseudomonadati</taxon>
        <taxon>Pseudomonadota</taxon>
        <taxon>Gammaproteobacteria</taxon>
        <taxon>Vibrionales</taxon>
        <taxon>Vibrionaceae</taxon>
        <taxon>Vibrio</taxon>
    </lineage>
</organism>
<accession>A0A1H5W3F7</accession>
<name>A0A1H5W3F7_9VIBR</name>
<dbReference type="GO" id="GO:0004497">
    <property type="term" value="F:monooxygenase activity"/>
    <property type="evidence" value="ECO:0007669"/>
    <property type="project" value="UniProtKB-KW"/>
</dbReference>
<dbReference type="EMBL" id="FNVG01000005">
    <property type="protein sequence ID" value="SEF93691.1"/>
    <property type="molecule type" value="Genomic_DNA"/>
</dbReference>
<evidence type="ECO:0000259" key="1">
    <source>
        <dbReference type="Pfam" id="PF03992"/>
    </source>
</evidence>
<dbReference type="InterPro" id="IPR007138">
    <property type="entry name" value="ABM_dom"/>
</dbReference>
<proteinExistence type="predicted"/>
<protein>
    <submittedName>
        <fullName evidence="2">Antibiotic biosynthesis monooxygenase</fullName>
    </submittedName>
</protein>
<dbReference type="Gene3D" id="3.30.70.100">
    <property type="match status" value="1"/>
</dbReference>
<evidence type="ECO:0000313" key="3">
    <source>
        <dbReference type="Proteomes" id="UP000236721"/>
    </source>
</evidence>
<dbReference type="Pfam" id="PF03992">
    <property type="entry name" value="ABM"/>
    <property type="match status" value="1"/>
</dbReference>
<dbReference type="RefSeq" id="WP_103879616.1">
    <property type="nucleotide sequence ID" value="NZ_FNVG01000005.1"/>
</dbReference>
<keyword evidence="3" id="KW-1185">Reference proteome</keyword>
<gene>
    <name evidence="2" type="ORF">SAMN04488244_105110</name>
</gene>
<dbReference type="InterPro" id="IPR011008">
    <property type="entry name" value="Dimeric_a/b-barrel"/>
</dbReference>
<reference evidence="3" key="1">
    <citation type="submission" date="2016-10" db="EMBL/GenBank/DDBJ databases">
        <authorList>
            <person name="Varghese N."/>
            <person name="Submissions S."/>
        </authorList>
    </citation>
    <scope>NUCLEOTIDE SEQUENCE [LARGE SCALE GENOMIC DNA]</scope>
    <source>
        <strain evidence="3">CGMCC 1.7062</strain>
    </source>
</reference>
<keyword evidence="2" id="KW-0560">Oxidoreductase</keyword>